<protein>
    <submittedName>
        <fullName evidence="2">Uncharacterized protein</fullName>
    </submittedName>
</protein>
<proteinExistence type="predicted"/>
<evidence type="ECO:0000313" key="3">
    <source>
        <dbReference type="Proteomes" id="UP001195483"/>
    </source>
</evidence>
<keyword evidence="1" id="KW-0472">Membrane</keyword>
<dbReference type="Proteomes" id="UP001195483">
    <property type="component" value="Unassembled WGS sequence"/>
</dbReference>
<keyword evidence="1" id="KW-0812">Transmembrane</keyword>
<comment type="caution">
    <text evidence="2">The sequence shown here is derived from an EMBL/GenBank/DDBJ whole genome shotgun (WGS) entry which is preliminary data.</text>
</comment>
<reference evidence="2" key="2">
    <citation type="journal article" date="2021" name="Genome Biol. Evol.">
        <title>Developing a high-quality reference genome for a parasitic bivalve with doubly uniparental inheritance (Bivalvia: Unionida).</title>
        <authorList>
            <person name="Smith C.H."/>
        </authorList>
    </citation>
    <scope>NUCLEOTIDE SEQUENCE</scope>
    <source>
        <strain evidence="2">CHS0354</strain>
        <tissue evidence="2">Mantle</tissue>
    </source>
</reference>
<name>A0AAE0SXA5_9BIVA</name>
<dbReference type="EMBL" id="JAEAOA010000455">
    <property type="protein sequence ID" value="KAK3599509.1"/>
    <property type="molecule type" value="Genomic_DNA"/>
</dbReference>
<sequence length="111" mass="12823">MAQSWHISSVCYDIHHGKVMAYIMTLLWQISLLSNIYIIGIVVTYIMATSWHISRVCCDIYHGKLLANVMGKPVRTRDTKLYCLHFTMKILFSFAKTTKNPNWPTNGQLTK</sequence>
<reference evidence="2" key="3">
    <citation type="submission" date="2023-05" db="EMBL/GenBank/DDBJ databases">
        <authorList>
            <person name="Smith C.H."/>
        </authorList>
    </citation>
    <scope>NUCLEOTIDE SEQUENCE</scope>
    <source>
        <strain evidence="2">CHS0354</strain>
        <tissue evidence="2">Mantle</tissue>
    </source>
</reference>
<keyword evidence="1" id="KW-1133">Transmembrane helix</keyword>
<organism evidence="2 3">
    <name type="scientific">Potamilus streckersoni</name>
    <dbReference type="NCBI Taxonomy" id="2493646"/>
    <lineage>
        <taxon>Eukaryota</taxon>
        <taxon>Metazoa</taxon>
        <taxon>Spiralia</taxon>
        <taxon>Lophotrochozoa</taxon>
        <taxon>Mollusca</taxon>
        <taxon>Bivalvia</taxon>
        <taxon>Autobranchia</taxon>
        <taxon>Heteroconchia</taxon>
        <taxon>Palaeoheterodonta</taxon>
        <taxon>Unionida</taxon>
        <taxon>Unionoidea</taxon>
        <taxon>Unionidae</taxon>
        <taxon>Ambleminae</taxon>
        <taxon>Lampsilini</taxon>
        <taxon>Potamilus</taxon>
    </lineage>
</organism>
<gene>
    <name evidence="2" type="ORF">CHS0354_006638</name>
</gene>
<evidence type="ECO:0000313" key="2">
    <source>
        <dbReference type="EMBL" id="KAK3599509.1"/>
    </source>
</evidence>
<feature type="transmembrane region" description="Helical" evidence="1">
    <location>
        <begin position="20"/>
        <end position="46"/>
    </location>
</feature>
<accession>A0AAE0SXA5</accession>
<reference evidence="2" key="1">
    <citation type="journal article" date="2021" name="Genome Biol. Evol.">
        <title>A High-Quality Reference Genome for a Parasitic Bivalve with Doubly Uniparental Inheritance (Bivalvia: Unionida).</title>
        <authorList>
            <person name="Smith C.H."/>
        </authorList>
    </citation>
    <scope>NUCLEOTIDE SEQUENCE</scope>
    <source>
        <strain evidence="2">CHS0354</strain>
    </source>
</reference>
<dbReference type="AlphaFoldDB" id="A0AAE0SXA5"/>
<evidence type="ECO:0000256" key="1">
    <source>
        <dbReference type="SAM" id="Phobius"/>
    </source>
</evidence>
<keyword evidence="3" id="KW-1185">Reference proteome</keyword>